<dbReference type="PANTHER" id="PTHR30055:SF146">
    <property type="entry name" value="HTH-TYPE TRANSCRIPTIONAL DUAL REGULATOR CECR"/>
    <property type="match status" value="1"/>
</dbReference>
<dbReference type="RefSeq" id="WP_147782121.1">
    <property type="nucleotide sequence ID" value="NZ_VRMG01000004.1"/>
</dbReference>
<dbReference type="Pfam" id="PF14246">
    <property type="entry name" value="TetR_C_7"/>
    <property type="match status" value="1"/>
</dbReference>
<feature type="DNA-binding region" description="H-T-H motif" evidence="2">
    <location>
        <begin position="45"/>
        <end position="64"/>
    </location>
</feature>
<dbReference type="Proteomes" id="UP000321379">
    <property type="component" value="Unassembled WGS sequence"/>
</dbReference>
<dbReference type="Gene3D" id="1.10.357.10">
    <property type="entry name" value="Tetracycline Repressor, domain 2"/>
    <property type="match status" value="1"/>
</dbReference>
<feature type="domain" description="HTH tetR-type" evidence="4">
    <location>
        <begin position="22"/>
        <end position="82"/>
    </location>
</feature>
<name>A0A5C8UV30_9MICO</name>
<gene>
    <name evidence="5" type="ORF">FVP33_02790</name>
</gene>
<protein>
    <submittedName>
        <fullName evidence="5">TetR/AcrR family transcriptional regulator</fullName>
    </submittedName>
</protein>
<dbReference type="Pfam" id="PF00440">
    <property type="entry name" value="TetR_N"/>
    <property type="match status" value="1"/>
</dbReference>
<evidence type="ECO:0000313" key="5">
    <source>
        <dbReference type="EMBL" id="TXN31872.1"/>
    </source>
</evidence>
<evidence type="ECO:0000256" key="3">
    <source>
        <dbReference type="SAM" id="MobiDB-lite"/>
    </source>
</evidence>
<dbReference type="AlphaFoldDB" id="A0A5C8UV30"/>
<evidence type="ECO:0000256" key="1">
    <source>
        <dbReference type="ARBA" id="ARBA00023125"/>
    </source>
</evidence>
<dbReference type="InterPro" id="IPR001647">
    <property type="entry name" value="HTH_TetR"/>
</dbReference>
<reference evidence="5 6" key="1">
    <citation type="submission" date="2019-08" db="EMBL/GenBank/DDBJ databases">
        <title>Bacterial whole genome sequence for Glaciihabitans sp. CHu50b-6-2.</title>
        <authorList>
            <person name="Jin L."/>
        </authorList>
    </citation>
    <scope>NUCLEOTIDE SEQUENCE [LARGE SCALE GENOMIC DNA]</scope>
    <source>
        <strain evidence="5 6">CHu50b-6-2</strain>
    </source>
</reference>
<organism evidence="5 6">
    <name type="scientific">Lacisediminihabitans profunda</name>
    <dbReference type="NCBI Taxonomy" id="2594790"/>
    <lineage>
        <taxon>Bacteria</taxon>
        <taxon>Bacillati</taxon>
        <taxon>Actinomycetota</taxon>
        <taxon>Actinomycetes</taxon>
        <taxon>Micrococcales</taxon>
        <taxon>Microbacteriaceae</taxon>
        <taxon>Lacisediminihabitans</taxon>
    </lineage>
</organism>
<dbReference type="SUPFAM" id="SSF46689">
    <property type="entry name" value="Homeodomain-like"/>
    <property type="match status" value="1"/>
</dbReference>
<accession>A0A5C8UV30</accession>
<dbReference type="EMBL" id="VRMG01000004">
    <property type="protein sequence ID" value="TXN31872.1"/>
    <property type="molecule type" value="Genomic_DNA"/>
</dbReference>
<evidence type="ECO:0000256" key="2">
    <source>
        <dbReference type="PROSITE-ProRule" id="PRU00335"/>
    </source>
</evidence>
<dbReference type="InterPro" id="IPR050109">
    <property type="entry name" value="HTH-type_TetR-like_transc_reg"/>
</dbReference>
<dbReference type="PRINTS" id="PR00455">
    <property type="entry name" value="HTHTETR"/>
</dbReference>
<sequence length="210" mass="23263">MTAHDPAHRVRKRGRPTASERVERRAQILEAALPIFLEHGYGNVTFDQLATAARVTKRTIYSYFDDKAGVFTAMVRSLATTVSSDAPDQDTLESLCTRIVYRLNSADLIGLHRLVIAESTRFPELAQTLHDNGDARHIARLADHIRAEFGQVAVPRAQPLFTLLLGEEHRKRLLGLLPPVSLAEAEDHARRALALLGLQSSKTTVPTQAE</sequence>
<comment type="caution">
    <text evidence="5">The sequence shown here is derived from an EMBL/GenBank/DDBJ whole genome shotgun (WGS) entry which is preliminary data.</text>
</comment>
<keyword evidence="1 2" id="KW-0238">DNA-binding</keyword>
<dbReference type="PROSITE" id="PS50977">
    <property type="entry name" value="HTH_TETR_2"/>
    <property type="match status" value="1"/>
</dbReference>
<evidence type="ECO:0000313" key="6">
    <source>
        <dbReference type="Proteomes" id="UP000321379"/>
    </source>
</evidence>
<dbReference type="PANTHER" id="PTHR30055">
    <property type="entry name" value="HTH-TYPE TRANSCRIPTIONAL REGULATOR RUTR"/>
    <property type="match status" value="1"/>
</dbReference>
<evidence type="ECO:0000259" key="4">
    <source>
        <dbReference type="PROSITE" id="PS50977"/>
    </source>
</evidence>
<dbReference type="InterPro" id="IPR039536">
    <property type="entry name" value="TetR_C_Proteobacteria"/>
</dbReference>
<feature type="region of interest" description="Disordered" evidence="3">
    <location>
        <begin position="1"/>
        <end position="21"/>
    </location>
</feature>
<proteinExistence type="predicted"/>
<dbReference type="GO" id="GO:0003700">
    <property type="term" value="F:DNA-binding transcription factor activity"/>
    <property type="evidence" value="ECO:0007669"/>
    <property type="project" value="TreeGrafter"/>
</dbReference>
<dbReference type="InterPro" id="IPR009057">
    <property type="entry name" value="Homeodomain-like_sf"/>
</dbReference>
<keyword evidence="6" id="KW-1185">Reference proteome</keyword>
<dbReference type="GO" id="GO:0000976">
    <property type="term" value="F:transcription cis-regulatory region binding"/>
    <property type="evidence" value="ECO:0007669"/>
    <property type="project" value="TreeGrafter"/>
</dbReference>